<dbReference type="AlphaFoldDB" id="A0A1Q3AJ55"/>
<evidence type="ECO:0000313" key="4">
    <source>
        <dbReference type="Proteomes" id="UP000187013"/>
    </source>
</evidence>
<feature type="transmembrane region" description="Helical" evidence="2">
    <location>
        <begin position="20"/>
        <end position="36"/>
    </location>
</feature>
<comment type="similarity">
    <text evidence="1">Belongs to the glycosyltransferase 32 family.</text>
</comment>
<dbReference type="GO" id="GO:0006487">
    <property type="term" value="P:protein N-linked glycosylation"/>
    <property type="evidence" value="ECO:0007669"/>
    <property type="project" value="TreeGrafter"/>
</dbReference>
<evidence type="ECO:0000313" key="3">
    <source>
        <dbReference type="EMBL" id="GAV55754.1"/>
    </source>
</evidence>
<dbReference type="InterPro" id="IPR039367">
    <property type="entry name" value="Och1-like"/>
</dbReference>
<organism evidence="3 4">
    <name type="scientific">Zygosaccharomyces rouxii</name>
    <dbReference type="NCBI Taxonomy" id="4956"/>
    <lineage>
        <taxon>Eukaryota</taxon>
        <taxon>Fungi</taxon>
        <taxon>Dikarya</taxon>
        <taxon>Ascomycota</taxon>
        <taxon>Saccharomycotina</taxon>
        <taxon>Saccharomycetes</taxon>
        <taxon>Saccharomycetales</taxon>
        <taxon>Saccharomycetaceae</taxon>
        <taxon>Zygosaccharomyces</taxon>
    </lineage>
</organism>
<sequence>MIKPSSRSEFRLDKRTKQILFGILILYSLVVFHLSNNKYVKFIRAPEISNVALPTTSHVEGLNLKEFRVRDRNLKDLREQLAMAFPYEPEKPIPRRIWQTWKVKEDSMDFPASFRSYQRDWTNAATLEGYDYMLVPDDDIGAFLQNMYGEIPLVLKAFEEMPKNILKADFLRYLLLYARGGIYSDMDTFPVKPLSKWPSVDREKLKTFRETRKPVPYKGFKSEEVAMQNEREPGLVIGIEADPDRTDWSDWYARRIQFCQWTIQSKPGHPVLRELILNITATTLDSVSSVRKTAEELIDKTHKADYNVNFRDKRARDSHYNHNEAKTSKNVDGSDIMNWTGPGIFSDMVMQYLNNLIQSNNDILLLNGNIYTPSTVDPAEAAAQDDNGESTKKFYRKIIESLLVNRHIPWEFFSLITEPIAVDDLMILPITSFSPDVNQMNAKGIDDEMAFVKHQFEGSWKDDAGHD</sequence>
<dbReference type="EMBL" id="BDGX01000051">
    <property type="protein sequence ID" value="GAV55754.1"/>
    <property type="molecule type" value="Genomic_DNA"/>
</dbReference>
<name>A0A1Q3AJ55_ZYGRO</name>
<dbReference type="GO" id="GO:0000136">
    <property type="term" value="C:mannan polymerase complex"/>
    <property type="evidence" value="ECO:0007669"/>
    <property type="project" value="TreeGrafter"/>
</dbReference>
<dbReference type="InterPro" id="IPR029044">
    <property type="entry name" value="Nucleotide-diphossugar_trans"/>
</dbReference>
<accession>A0A1Q3AJ55</accession>
<dbReference type="InterPro" id="IPR007577">
    <property type="entry name" value="GlycoTrfase_DXD_sugar-bd_CS"/>
</dbReference>
<evidence type="ECO:0000256" key="2">
    <source>
        <dbReference type="SAM" id="Phobius"/>
    </source>
</evidence>
<gene>
    <name evidence="3" type="ORF">ZYGR_0AY01470</name>
</gene>
<dbReference type="PANTHER" id="PTHR31834:SF1">
    <property type="entry name" value="INITIATION-SPECIFIC ALPHA-1,6-MANNOSYLTRANSFERASE"/>
    <property type="match status" value="1"/>
</dbReference>
<keyword evidence="2" id="KW-1133">Transmembrane helix</keyword>
<keyword evidence="2" id="KW-0812">Transmembrane</keyword>
<dbReference type="SUPFAM" id="SSF53448">
    <property type="entry name" value="Nucleotide-diphospho-sugar transferases"/>
    <property type="match status" value="1"/>
</dbReference>
<evidence type="ECO:0000256" key="1">
    <source>
        <dbReference type="ARBA" id="ARBA00009003"/>
    </source>
</evidence>
<protein>
    <recommendedName>
        <fullName evidence="5">Initiation-specific alpha-1,6-mannosyltransferase</fullName>
    </recommendedName>
</protein>
<proteinExistence type="inferred from homology"/>
<dbReference type="Gene3D" id="3.90.550.20">
    <property type="match status" value="1"/>
</dbReference>
<dbReference type="Proteomes" id="UP000187013">
    <property type="component" value="Unassembled WGS sequence"/>
</dbReference>
<dbReference type="GO" id="GO:0000009">
    <property type="term" value="F:alpha-1,6-mannosyltransferase activity"/>
    <property type="evidence" value="ECO:0007669"/>
    <property type="project" value="InterPro"/>
</dbReference>
<keyword evidence="2" id="KW-0472">Membrane</keyword>
<comment type="caution">
    <text evidence="3">The sequence shown here is derived from an EMBL/GenBank/DDBJ whole genome shotgun (WGS) entry which is preliminary data.</text>
</comment>
<dbReference type="PANTHER" id="PTHR31834">
    <property type="entry name" value="INITIATION-SPECIFIC ALPHA-1,6-MANNOSYLTRANSFERASE"/>
    <property type="match status" value="1"/>
</dbReference>
<evidence type="ECO:0008006" key="5">
    <source>
        <dbReference type="Google" id="ProtNLM"/>
    </source>
</evidence>
<reference evidence="3 4" key="1">
    <citation type="submission" date="2016-08" db="EMBL/GenBank/DDBJ databases">
        <title>Draft genome sequence of allopolyploid Zygosaccharomyces rouxii.</title>
        <authorList>
            <person name="Watanabe J."/>
            <person name="Uehara K."/>
            <person name="Mogi Y."/>
            <person name="Tsukioka Y."/>
        </authorList>
    </citation>
    <scope>NUCLEOTIDE SEQUENCE [LARGE SCALE GENOMIC DNA]</scope>
    <source>
        <strain evidence="3 4">NBRC 110957</strain>
    </source>
</reference>
<dbReference type="Pfam" id="PF04488">
    <property type="entry name" value="Gly_transf_sug"/>
    <property type="match status" value="1"/>
</dbReference>
<dbReference type="OrthoDB" id="409543at2759"/>